<dbReference type="InterPro" id="IPR007021">
    <property type="entry name" value="DUF659"/>
</dbReference>
<keyword evidence="3" id="KW-0862">Zinc</keyword>
<gene>
    <name evidence="6" type="ORF">RJ640_006495</name>
</gene>
<evidence type="ECO:0000256" key="1">
    <source>
        <dbReference type="ARBA" id="ARBA00022723"/>
    </source>
</evidence>
<dbReference type="GO" id="GO:0003677">
    <property type="term" value="F:DNA binding"/>
    <property type="evidence" value="ECO:0007669"/>
    <property type="project" value="InterPro"/>
</dbReference>
<evidence type="ECO:0000256" key="3">
    <source>
        <dbReference type="ARBA" id="ARBA00022833"/>
    </source>
</evidence>
<dbReference type="GO" id="GO:0008270">
    <property type="term" value="F:zinc ion binding"/>
    <property type="evidence" value="ECO:0007669"/>
    <property type="project" value="UniProtKB-KW"/>
</dbReference>
<dbReference type="PROSITE" id="PS50808">
    <property type="entry name" value="ZF_BED"/>
    <property type="match status" value="1"/>
</dbReference>
<keyword evidence="7" id="KW-1185">Reference proteome</keyword>
<dbReference type="InterPro" id="IPR012337">
    <property type="entry name" value="RNaseH-like_sf"/>
</dbReference>
<keyword evidence="1" id="KW-0479">Metal-binding</keyword>
<feature type="non-terminal residue" evidence="6">
    <location>
        <position position="614"/>
    </location>
</feature>
<dbReference type="EMBL" id="JAVXUO010001312">
    <property type="protein sequence ID" value="KAK2983482.1"/>
    <property type="molecule type" value="Genomic_DNA"/>
</dbReference>
<feature type="domain" description="BED-type" evidence="5">
    <location>
        <begin position="26"/>
        <end position="83"/>
    </location>
</feature>
<protein>
    <recommendedName>
        <fullName evidence="5">BED-type domain-containing protein</fullName>
    </recommendedName>
</protein>
<sequence length="614" mass="69083">MSFLISHFCLRDLGMFLSYQALAPPRASDPGWAHGVMINGGRQKIKCNYCHKIILGGGISRLKQHLAGERGNVIPCEEVPENVKVEMQQNLGVKVLKKLKAQEGLKGSTHSVSYLQDCDGQRNCKVSSKRGARWKRRVKVHDGGNFNLNKRDERHFQPVIVKSSLQASFPTQESADHADIAVTNFMFMTGIPLSASNSSYFQQMADAIAAAGPGYKMPSYNSLRGKLLNRSCQDLSEPLHELRKSWEITGCSVMVDRWSDSTGRTVINFFVYCPKGTLFLKSVEATDVTKSSEELFSLFDSVVQEVGPKNVVNFVTETAPTFKDAGMALMGKYRTFFWSACSAHCIDMMLEEIGEMEGVKEVFVKAKEITRFIYNNAWVLDLMKKRTGGKDIVQLASTRFSSNFFTLQTIVSLKNPLHQMFTSPTWIQSTFLKQKVGLEVTETIVDPLFWSLSERTLKVTDPLLNVLQLTDNEERPSIGYIYDAMQKVKENAMVAFNNEESDYLPYLNIIDRIWVEELHSPLHAAGWYLNPSIFYKPGFSTSKVIQKGLLDCIETLEPNLTSQVLITSHIKSYEDAVGDFGRPVALCGRESLAPATWWSLYAADYPDLQRLAVR</sequence>
<evidence type="ECO:0000256" key="2">
    <source>
        <dbReference type="ARBA" id="ARBA00022771"/>
    </source>
</evidence>
<accession>A0AA88R798</accession>
<dbReference type="Pfam" id="PF02892">
    <property type="entry name" value="zf-BED"/>
    <property type="match status" value="1"/>
</dbReference>
<evidence type="ECO:0000259" key="5">
    <source>
        <dbReference type="PROSITE" id="PS50808"/>
    </source>
</evidence>
<evidence type="ECO:0000256" key="4">
    <source>
        <dbReference type="PROSITE-ProRule" id="PRU00027"/>
    </source>
</evidence>
<evidence type="ECO:0000313" key="7">
    <source>
        <dbReference type="Proteomes" id="UP001187471"/>
    </source>
</evidence>
<dbReference type="SUPFAM" id="SSF53098">
    <property type="entry name" value="Ribonuclease H-like"/>
    <property type="match status" value="1"/>
</dbReference>
<dbReference type="InterPro" id="IPR003656">
    <property type="entry name" value="Znf_BED"/>
</dbReference>
<dbReference type="Pfam" id="PF04937">
    <property type="entry name" value="DUF659"/>
    <property type="match status" value="1"/>
</dbReference>
<evidence type="ECO:0000313" key="6">
    <source>
        <dbReference type="EMBL" id="KAK2983482.1"/>
    </source>
</evidence>
<comment type="caution">
    <text evidence="6">The sequence shown here is derived from an EMBL/GenBank/DDBJ whole genome shotgun (WGS) entry which is preliminary data.</text>
</comment>
<name>A0AA88R798_9ASTE</name>
<proteinExistence type="predicted"/>
<dbReference type="AlphaFoldDB" id="A0AA88R798"/>
<keyword evidence="2 4" id="KW-0863">Zinc-finger</keyword>
<dbReference type="Proteomes" id="UP001187471">
    <property type="component" value="Unassembled WGS sequence"/>
</dbReference>
<dbReference type="PANTHER" id="PTHR32166">
    <property type="entry name" value="OSJNBA0013A04.12 PROTEIN"/>
    <property type="match status" value="1"/>
</dbReference>
<reference evidence="6" key="1">
    <citation type="submission" date="2022-12" db="EMBL/GenBank/DDBJ databases">
        <title>Draft genome assemblies for two species of Escallonia (Escalloniales).</title>
        <authorList>
            <person name="Chanderbali A."/>
            <person name="Dervinis C."/>
            <person name="Anghel I."/>
            <person name="Soltis D."/>
            <person name="Soltis P."/>
            <person name="Zapata F."/>
        </authorList>
    </citation>
    <scope>NUCLEOTIDE SEQUENCE</scope>
    <source>
        <strain evidence="6">UCBG92.1500</strain>
        <tissue evidence="6">Leaf</tissue>
    </source>
</reference>
<dbReference type="PANTHER" id="PTHR32166:SF116">
    <property type="entry name" value="BINDING PROTEIN, PUTATIVE-RELATED"/>
    <property type="match status" value="1"/>
</dbReference>
<organism evidence="6 7">
    <name type="scientific">Escallonia rubra</name>
    <dbReference type="NCBI Taxonomy" id="112253"/>
    <lineage>
        <taxon>Eukaryota</taxon>
        <taxon>Viridiplantae</taxon>
        <taxon>Streptophyta</taxon>
        <taxon>Embryophyta</taxon>
        <taxon>Tracheophyta</taxon>
        <taxon>Spermatophyta</taxon>
        <taxon>Magnoliopsida</taxon>
        <taxon>eudicotyledons</taxon>
        <taxon>Gunneridae</taxon>
        <taxon>Pentapetalae</taxon>
        <taxon>asterids</taxon>
        <taxon>campanulids</taxon>
        <taxon>Escalloniales</taxon>
        <taxon>Escalloniaceae</taxon>
        <taxon>Escallonia</taxon>
    </lineage>
</organism>